<dbReference type="Gene3D" id="3.10.520.10">
    <property type="entry name" value="ApbE-like domains"/>
    <property type="match status" value="2"/>
</dbReference>
<keyword evidence="8" id="KW-0460">Magnesium</keyword>
<keyword evidence="12" id="KW-0449">Lipoprotein</keyword>
<dbReference type="GO" id="GO:0016740">
    <property type="term" value="F:transferase activity"/>
    <property type="evidence" value="ECO:0007669"/>
    <property type="project" value="UniProtKB-KW"/>
</dbReference>
<evidence type="ECO:0000256" key="5">
    <source>
        <dbReference type="ARBA" id="ARBA00022679"/>
    </source>
</evidence>
<organism evidence="12 13">
    <name type="scientific">Actinacidiphila rubida</name>
    <dbReference type="NCBI Taxonomy" id="310780"/>
    <lineage>
        <taxon>Bacteria</taxon>
        <taxon>Bacillati</taxon>
        <taxon>Actinomycetota</taxon>
        <taxon>Actinomycetes</taxon>
        <taxon>Kitasatosporales</taxon>
        <taxon>Streptomycetaceae</taxon>
        <taxon>Actinacidiphila</taxon>
    </lineage>
</organism>
<dbReference type="Proteomes" id="UP000181951">
    <property type="component" value="Unassembled WGS sequence"/>
</dbReference>
<dbReference type="SUPFAM" id="SSF143631">
    <property type="entry name" value="ApbE-like"/>
    <property type="match status" value="1"/>
</dbReference>
<evidence type="ECO:0000256" key="6">
    <source>
        <dbReference type="ARBA" id="ARBA00022723"/>
    </source>
</evidence>
<name>A0A1H8RRD7_9ACTN</name>
<evidence type="ECO:0000313" key="12">
    <source>
        <dbReference type="EMBL" id="SEO68930.1"/>
    </source>
</evidence>
<feature type="region of interest" description="Disordered" evidence="11">
    <location>
        <begin position="16"/>
        <end position="36"/>
    </location>
</feature>
<comment type="catalytic activity">
    <reaction evidence="10">
        <text>L-threonyl-[protein] + FAD = FMN-L-threonyl-[protein] + AMP + H(+)</text>
        <dbReference type="Rhea" id="RHEA:36847"/>
        <dbReference type="Rhea" id="RHEA-COMP:11060"/>
        <dbReference type="Rhea" id="RHEA-COMP:11061"/>
        <dbReference type="ChEBI" id="CHEBI:15378"/>
        <dbReference type="ChEBI" id="CHEBI:30013"/>
        <dbReference type="ChEBI" id="CHEBI:57692"/>
        <dbReference type="ChEBI" id="CHEBI:74257"/>
        <dbReference type="ChEBI" id="CHEBI:456215"/>
        <dbReference type="EC" id="2.7.1.180"/>
    </reaction>
</comment>
<evidence type="ECO:0000256" key="4">
    <source>
        <dbReference type="ARBA" id="ARBA00022630"/>
    </source>
</evidence>
<dbReference type="InterPro" id="IPR003374">
    <property type="entry name" value="ApbE-like_sf"/>
</dbReference>
<evidence type="ECO:0000256" key="10">
    <source>
        <dbReference type="ARBA" id="ARBA00048540"/>
    </source>
</evidence>
<dbReference type="PANTHER" id="PTHR30040:SF2">
    <property type="entry name" value="FAD:PROTEIN FMN TRANSFERASE"/>
    <property type="match status" value="1"/>
</dbReference>
<keyword evidence="6" id="KW-0479">Metal-binding</keyword>
<dbReference type="Pfam" id="PF02424">
    <property type="entry name" value="ApbE"/>
    <property type="match status" value="2"/>
</dbReference>
<keyword evidence="5" id="KW-0808">Transferase</keyword>
<dbReference type="AlphaFoldDB" id="A0A1H8RRD7"/>
<dbReference type="PANTHER" id="PTHR30040">
    <property type="entry name" value="THIAMINE BIOSYNTHESIS LIPOPROTEIN APBE"/>
    <property type="match status" value="1"/>
</dbReference>
<dbReference type="EMBL" id="FODD01000036">
    <property type="protein sequence ID" value="SEO68930.1"/>
    <property type="molecule type" value="Genomic_DNA"/>
</dbReference>
<evidence type="ECO:0000256" key="11">
    <source>
        <dbReference type="SAM" id="MobiDB-lite"/>
    </source>
</evidence>
<evidence type="ECO:0000256" key="7">
    <source>
        <dbReference type="ARBA" id="ARBA00022827"/>
    </source>
</evidence>
<evidence type="ECO:0000256" key="2">
    <source>
        <dbReference type="ARBA" id="ARBA00011955"/>
    </source>
</evidence>
<reference evidence="12 13" key="1">
    <citation type="submission" date="2016-10" db="EMBL/GenBank/DDBJ databases">
        <authorList>
            <person name="de Groot N.N."/>
        </authorList>
    </citation>
    <scope>NUCLEOTIDE SEQUENCE [LARGE SCALE GENOMIC DNA]</scope>
    <source>
        <strain evidence="12 13">CGMCC 4.2026</strain>
    </source>
</reference>
<sequence>MAEIRVVRAARRFGDPSAASSLPVTPPAAPEPVSGPAAEAVTSSVAIPAVTAPAEATGSAAAGQQRLRRVEHTMGTVFSFDVRGGDPRRVCAAVDAAVEFLRHVDEVFSTYRQGSQISRLAAGTLALSACSPEVWEVHRLCDAARRTTDGWFDAEFAGGFDPTGLVKGWAVERAAAMLRSAGAEAVCVNGGGDVQVHGGPWRIGVTDPLRRGELATLVEADGELAVATSGAAERGAHILDPRTHRPVEPVFASVTVVCRGLTDADVLATAAYARGASAPGWLRGLPATEAFAVRPDGTTWSTPGFGAGHA</sequence>
<dbReference type="EC" id="2.7.1.180" evidence="2"/>
<keyword evidence="4" id="KW-0285">Flavoprotein</keyword>
<dbReference type="GO" id="GO:0046872">
    <property type="term" value="F:metal ion binding"/>
    <property type="evidence" value="ECO:0007669"/>
    <property type="project" value="UniProtKB-KW"/>
</dbReference>
<accession>A0A1H8RRD7</accession>
<evidence type="ECO:0000256" key="9">
    <source>
        <dbReference type="ARBA" id="ARBA00031306"/>
    </source>
</evidence>
<evidence type="ECO:0000256" key="1">
    <source>
        <dbReference type="ARBA" id="ARBA00001946"/>
    </source>
</evidence>
<keyword evidence="7" id="KW-0274">FAD</keyword>
<keyword evidence="13" id="KW-1185">Reference proteome</keyword>
<protein>
    <recommendedName>
        <fullName evidence="3">FAD:protein FMN transferase</fullName>
        <ecNumber evidence="2">2.7.1.180</ecNumber>
    </recommendedName>
    <alternativeName>
        <fullName evidence="9">Flavin transferase</fullName>
    </alternativeName>
</protein>
<proteinExistence type="predicted"/>
<comment type="cofactor">
    <cofactor evidence="1">
        <name>Mg(2+)</name>
        <dbReference type="ChEBI" id="CHEBI:18420"/>
    </cofactor>
</comment>
<dbReference type="STRING" id="310780.SAMN05216267_103650"/>
<dbReference type="InterPro" id="IPR024932">
    <property type="entry name" value="ApbE"/>
</dbReference>
<gene>
    <name evidence="12" type="ORF">SAMN05216267_103650</name>
</gene>
<evidence type="ECO:0000256" key="3">
    <source>
        <dbReference type="ARBA" id="ARBA00016337"/>
    </source>
</evidence>
<evidence type="ECO:0000313" key="13">
    <source>
        <dbReference type="Proteomes" id="UP000181951"/>
    </source>
</evidence>
<evidence type="ECO:0000256" key="8">
    <source>
        <dbReference type="ARBA" id="ARBA00022842"/>
    </source>
</evidence>